<accession>A0A643C4Z7</accession>
<comment type="catalytic activity">
    <reaction evidence="3">
        <text>4-ethylphenol + 3'-phosphoadenylyl sulfate = 4-ethylphenyl sulfate + adenosine 3',5'-bisphosphate + H(+)</text>
        <dbReference type="Rhea" id="RHEA:70607"/>
        <dbReference type="ChEBI" id="CHEBI:15378"/>
        <dbReference type="ChEBI" id="CHEBI:49584"/>
        <dbReference type="ChEBI" id="CHEBI:58339"/>
        <dbReference type="ChEBI" id="CHEBI:58343"/>
        <dbReference type="ChEBI" id="CHEBI:133681"/>
    </reaction>
    <physiologicalReaction direction="left-to-right" evidence="3">
        <dbReference type="Rhea" id="RHEA:70608"/>
    </physiologicalReaction>
</comment>
<dbReference type="AlphaFoldDB" id="A0A643C4Z7"/>
<feature type="non-terminal residue" evidence="7">
    <location>
        <position position="1"/>
    </location>
</feature>
<keyword evidence="2 4" id="KW-0808">Transferase</keyword>
<dbReference type="InterPro" id="IPR000863">
    <property type="entry name" value="Sulfotransferase_dom"/>
</dbReference>
<evidence type="ECO:0000256" key="2">
    <source>
        <dbReference type="ARBA" id="ARBA00022679"/>
    </source>
</evidence>
<proteinExistence type="inferred from homology"/>
<dbReference type="Pfam" id="PF00685">
    <property type="entry name" value="Sulfotransfer_1"/>
    <property type="match status" value="2"/>
</dbReference>
<comment type="similarity">
    <text evidence="1 4">Belongs to the sulfotransferase 1 family.</text>
</comment>
<keyword evidence="8" id="KW-1185">Reference proteome</keyword>
<reference evidence="7 8" key="1">
    <citation type="journal article" date="2019" name="PLoS ONE">
        <title>Genomic analyses reveal an absence of contemporary introgressive admixture between fin whales and blue whales, despite known hybrids.</title>
        <authorList>
            <person name="Westbury M.V."/>
            <person name="Petersen B."/>
            <person name="Lorenzen E.D."/>
        </authorList>
    </citation>
    <scope>NUCLEOTIDE SEQUENCE [LARGE SCALE GENOMIC DNA]</scope>
    <source>
        <strain evidence="7">FinWhale-01</strain>
    </source>
</reference>
<dbReference type="Gene3D" id="3.40.50.300">
    <property type="entry name" value="P-loop containing nucleotide triphosphate hydrolases"/>
    <property type="match status" value="1"/>
</dbReference>
<evidence type="ECO:0000313" key="7">
    <source>
        <dbReference type="EMBL" id="KAB0394875.1"/>
    </source>
</evidence>
<dbReference type="PANTHER" id="PTHR11783">
    <property type="entry name" value="SULFOTRANSFERASE SULT"/>
    <property type="match status" value="1"/>
</dbReference>
<comment type="caution">
    <text evidence="7">The sequence shown here is derived from an EMBL/GenBank/DDBJ whole genome shotgun (WGS) entry which is preliminary data.</text>
</comment>
<dbReference type="GO" id="GO:0008146">
    <property type="term" value="F:sulfotransferase activity"/>
    <property type="evidence" value="ECO:0007669"/>
    <property type="project" value="InterPro"/>
</dbReference>
<dbReference type="EC" id="2.8.2.-" evidence="4"/>
<evidence type="ECO:0000313" key="8">
    <source>
        <dbReference type="Proteomes" id="UP000437017"/>
    </source>
</evidence>
<evidence type="ECO:0000256" key="3">
    <source>
        <dbReference type="ARBA" id="ARBA00048219"/>
    </source>
</evidence>
<sequence>VAQRGPPIPNFTLSFLDDSQVPVPAPDPSHFGPTRPSAQRAVLHSPYHTRSKPQHADVTRPRSREVSMELVQDTSRLPLEYMKGIPLIKYFAEGLGPLQSFQAWPSDLLISTYPKSGTTWVSEILDLIYQGGDLEKCQRAPIFVRVPFLEFRLSRLFPTYGLGAELLEDTPAPRLIKTHLPLALLPPTLLDQKVKVVYVARNAKDVAVSYYHFYRMAKVHPDPGTWDSFLEKFMAGEGGADSGGRKGKWPDPHRVRKGPPFCLLSKQSKPPLRSPLLLQNPKREIQKILEFVGRSLPEETVDHIVQHTSFKEMRKNPMTNYSTIPIKVMDHSISAFMRKGITGDWKSTFTVAQNERFEADYAAKMAGCNLHFRWELSGAHQDERETSLNNKI</sequence>
<dbReference type="InterPro" id="IPR027417">
    <property type="entry name" value="P-loop_NTPase"/>
</dbReference>
<evidence type="ECO:0000259" key="6">
    <source>
        <dbReference type="Pfam" id="PF00685"/>
    </source>
</evidence>
<protein>
    <recommendedName>
        <fullName evidence="4">Sulfotransferase</fullName>
        <ecNumber evidence="4">2.8.2.-</ecNumber>
    </recommendedName>
</protein>
<evidence type="ECO:0000256" key="5">
    <source>
        <dbReference type="SAM" id="MobiDB-lite"/>
    </source>
</evidence>
<dbReference type="Proteomes" id="UP000437017">
    <property type="component" value="Unassembled WGS sequence"/>
</dbReference>
<feature type="region of interest" description="Disordered" evidence="5">
    <location>
        <begin position="1"/>
        <end position="62"/>
    </location>
</feature>
<dbReference type="SUPFAM" id="SSF52540">
    <property type="entry name" value="P-loop containing nucleoside triphosphate hydrolases"/>
    <property type="match status" value="1"/>
</dbReference>
<organism evidence="7 8">
    <name type="scientific">Balaenoptera physalus</name>
    <name type="common">Fin whale</name>
    <name type="synonym">Balaena physalus</name>
    <dbReference type="NCBI Taxonomy" id="9770"/>
    <lineage>
        <taxon>Eukaryota</taxon>
        <taxon>Metazoa</taxon>
        <taxon>Chordata</taxon>
        <taxon>Craniata</taxon>
        <taxon>Vertebrata</taxon>
        <taxon>Euteleostomi</taxon>
        <taxon>Mammalia</taxon>
        <taxon>Eutheria</taxon>
        <taxon>Laurasiatheria</taxon>
        <taxon>Artiodactyla</taxon>
        <taxon>Whippomorpha</taxon>
        <taxon>Cetacea</taxon>
        <taxon>Mysticeti</taxon>
        <taxon>Balaenopteridae</taxon>
        <taxon>Balaenoptera</taxon>
    </lineage>
</organism>
<evidence type="ECO:0000256" key="4">
    <source>
        <dbReference type="RuleBase" id="RU361155"/>
    </source>
</evidence>
<name>A0A643C4Z7_BALPH</name>
<dbReference type="OrthoDB" id="205623at2759"/>
<dbReference type="EMBL" id="SGJD01002656">
    <property type="protein sequence ID" value="KAB0394875.1"/>
    <property type="molecule type" value="Genomic_DNA"/>
</dbReference>
<feature type="domain" description="Sulfotransferase" evidence="6">
    <location>
        <begin position="277"/>
        <end position="368"/>
    </location>
</feature>
<evidence type="ECO:0000256" key="1">
    <source>
        <dbReference type="ARBA" id="ARBA00005771"/>
    </source>
</evidence>
<feature type="domain" description="Sulfotransferase" evidence="6">
    <location>
        <begin position="105"/>
        <end position="237"/>
    </location>
</feature>
<gene>
    <name evidence="7" type="ORF">E2I00_008110</name>
</gene>